<dbReference type="SMART" id="SM00091">
    <property type="entry name" value="PAS"/>
    <property type="match status" value="2"/>
</dbReference>
<evidence type="ECO:0000259" key="13">
    <source>
        <dbReference type="PROSITE" id="PS50113"/>
    </source>
</evidence>
<dbReference type="PROSITE" id="PS50110">
    <property type="entry name" value="RESPONSE_REGULATORY"/>
    <property type="match status" value="1"/>
</dbReference>
<name>A0ABS5W2E7_9SPHN</name>
<dbReference type="InterPro" id="IPR000700">
    <property type="entry name" value="PAS-assoc_C"/>
</dbReference>
<reference evidence="14 15" key="1">
    <citation type="submission" date="2021-05" db="EMBL/GenBank/DDBJ databases">
        <title>Croceibacterium sp. LX-88 genome sequence.</title>
        <authorList>
            <person name="Luo X."/>
        </authorList>
    </citation>
    <scope>NUCLEOTIDE SEQUENCE [LARGE SCALE GENOMIC DNA]</scope>
    <source>
        <strain evidence="14 15">LX-88</strain>
    </source>
</reference>
<dbReference type="InterPro" id="IPR013767">
    <property type="entry name" value="PAS_fold"/>
</dbReference>
<evidence type="ECO:0000259" key="10">
    <source>
        <dbReference type="PROSITE" id="PS50109"/>
    </source>
</evidence>
<evidence type="ECO:0000256" key="8">
    <source>
        <dbReference type="ARBA" id="ARBA00023012"/>
    </source>
</evidence>
<dbReference type="CDD" id="cd00130">
    <property type="entry name" value="PAS"/>
    <property type="match status" value="2"/>
</dbReference>
<dbReference type="SMART" id="SM00086">
    <property type="entry name" value="PAC"/>
    <property type="match status" value="2"/>
</dbReference>
<protein>
    <recommendedName>
        <fullName evidence="2">histidine kinase</fullName>
        <ecNumber evidence="2">2.7.13.3</ecNumber>
    </recommendedName>
</protein>
<dbReference type="Gene3D" id="1.10.287.130">
    <property type="match status" value="1"/>
</dbReference>
<evidence type="ECO:0000256" key="7">
    <source>
        <dbReference type="ARBA" id="ARBA00022840"/>
    </source>
</evidence>
<dbReference type="SUPFAM" id="SSF52172">
    <property type="entry name" value="CheY-like"/>
    <property type="match status" value="1"/>
</dbReference>
<dbReference type="Proteomes" id="UP000811255">
    <property type="component" value="Unassembled WGS sequence"/>
</dbReference>
<keyword evidence="7" id="KW-0067">ATP-binding</keyword>
<feature type="domain" description="PAS" evidence="12">
    <location>
        <begin position="135"/>
        <end position="193"/>
    </location>
</feature>
<dbReference type="InterPro" id="IPR036890">
    <property type="entry name" value="HATPase_C_sf"/>
</dbReference>
<dbReference type="InterPro" id="IPR003594">
    <property type="entry name" value="HATPase_dom"/>
</dbReference>
<evidence type="ECO:0000256" key="2">
    <source>
        <dbReference type="ARBA" id="ARBA00012438"/>
    </source>
</evidence>
<dbReference type="InterPro" id="IPR000014">
    <property type="entry name" value="PAS"/>
</dbReference>
<dbReference type="SUPFAM" id="SSF55785">
    <property type="entry name" value="PYP-like sensor domain (PAS domain)"/>
    <property type="match status" value="2"/>
</dbReference>
<keyword evidence="4" id="KW-0808">Transferase</keyword>
<comment type="caution">
    <text evidence="14">The sequence shown here is derived from an EMBL/GenBank/DDBJ whole genome shotgun (WGS) entry which is preliminary data.</text>
</comment>
<evidence type="ECO:0000256" key="3">
    <source>
        <dbReference type="ARBA" id="ARBA00022553"/>
    </source>
</evidence>
<keyword evidence="15" id="KW-1185">Reference proteome</keyword>
<comment type="catalytic activity">
    <reaction evidence="1">
        <text>ATP + protein L-histidine = ADP + protein N-phospho-L-histidine.</text>
        <dbReference type="EC" id="2.7.13.3"/>
    </reaction>
</comment>
<evidence type="ECO:0000256" key="4">
    <source>
        <dbReference type="ARBA" id="ARBA00022679"/>
    </source>
</evidence>
<feature type="domain" description="PAC" evidence="13">
    <location>
        <begin position="82"/>
        <end position="134"/>
    </location>
</feature>
<dbReference type="InterPro" id="IPR036097">
    <property type="entry name" value="HisK_dim/P_sf"/>
</dbReference>
<gene>
    <name evidence="14" type="ORF">KK137_03810</name>
</gene>
<keyword evidence="6" id="KW-0418">Kinase</keyword>
<dbReference type="SMART" id="SM00387">
    <property type="entry name" value="HATPase_c"/>
    <property type="match status" value="1"/>
</dbReference>
<dbReference type="Pfam" id="PF00072">
    <property type="entry name" value="Response_reg"/>
    <property type="match status" value="1"/>
</dbReference>
<dbReference type="PROSITE" id="PS50109">
    <property type="entry name" value="HIS_KIN"/>
    <property type="match status" value="1"/>
</dbReference>
<dbReference type="PRINTS" id="PR00344">
    <property type="entry name" value="BCTRLSENSOR"/>
</dbReference>
<keyword evidence="5" id="KW-0547">Nucleotide-binding</keyword>
<dbReference type="CDD" id="cd00082">
    <property type="entry name" value="HisKA"/>
    <property type="match status" value="1"/>
</dbReference>
<dbReference type="PROSITE" id="PS50112">
    <property type="entry name" value="PAS"/>
    <property type="match status" value="2"/>
</dbReference>
<dbReference type="Gene3D" id="3.40.50.2300">
    <property type="match status" value="1"/>
</dbReference>
<dbReference type="EMBL" id="JAHFVK010000001">
    <property type="protein sequence ID" value="MBT2133453.1"/>
    <property type="molecule type" value="Genomic_DNA"/>
</dbReference>
<dbReference type="SUPFAM" id="SSF55874">
    <property type="entry name" value="ATPase domain of HSP90 chaperone/DNA topoisomerase II/histidine kinase"/>
    <property type="match status" value="1"/>
</dbReference>
<dbReference type="PANTHER" id="PTHR43065">
    <property type="entry name" value="SENSOR HISTIDINE KINASE"/>
    <property type="match status" value="1"/>
</dbReference>
<evidence type="ECO:0000313" key="14">
    <source>
        <dbReference type="EMBL" id="MBT2133453.1"/>
    </source>
</evidence>
<dbReference type="InterPro" id="IPR001610">
    <property type="entry name" value="PAC"/>
</dbReference>
<organism evidence="14 15">
    <name type="scientific">Croceibacterium selenioxidans</name>
    <dbReference type="NCBI Taxonomy" id="2838833"/>
    <lineage>
        <taxon>Bacteria</taxon>
        <taxon>Pseudomonadati</taxon>
        <taxon>Pseudomonadota</taxon>
        <taxon>Alphaproteobacteria</taxon>
        <taxon>Sphingomonadales</taxon>
        <taxon>Erythrobacteraceae</taxon>
        <taxon>Croceibacterium</taxon>
    </lineage>
</organism>
<dbReference type="Gene3D" id="3.30.565.10">
    <property type="entry name" value="Histidine kinase-like ATPase, C-terminal domain"/>
    <property type="match status" value="1"/>
</dbReference>
<keyword evidence="3 9" id="KW-0597">Phosphoprotein</keyword>
<dbReference type="InterPro" id="IPR005467">
    <property type="entry name" value="His_kinase_dom"/>
</dbReference>
<feature type="domain" description="PAS" evidence="12">
    <location>
        <begin position="23"/>
        <end position="80"/>
    </location>
</feature>
<dbReference type="Pfam" id="PF00512">
    <property type="entry name" value="HisKA"/>
    <property type="match status" value="1"/>
</dbReference>
<evidence type="ECO:0000256" key="6">
    <source>
        <dbReference type="ARBA" id="ARBA00022777"/>
    </source>
</evidence>
<sequence length="629" mass="69131">MSVKTLNSGRADLLVQSITDYAIYMLDPAGIVSSWNAGAERLKGYSASEIIGQHFSRFYTEEDLAKGIPATALKTALEEGRFEAEGWRLRQDGSRFWANVVIDPIRDEEGQHVGFAKVTRDLSERKDADEALRQSEERFRLLVQSVTDYAIYMLDPAGRVSSWNAGAQRFKGYQECEIIGEHFSRFYLPEDREAGVPERALRTAKDEGRFEAEGWRVRQDGSRFWAHVIIDPIHDGGGTLIGFTKITRDLTERKRSQEALQKSQEQFFQAQKMEAIGKLTGGVAHDFNNILAAILGSLSLAQRRLADGADITRFVENAMLAAERGALLSQRMLAFARKQELTLEAVDLPDAVRSMAEMLQRTIGPGITIRTDFPLKLPPALADRTQLELAVMNLVVNARDALPDGGEVRISAEEAILPDAVGGYVRLSVVDPGEGMTARTLARATEPFFTTKGVGKGTGLGLSMVHGMVEQCGGRLHIESSPGKGTKVEILLPVAEASFEAPAVPQVVREEPSPARALRILAVDDDEIVLLNTATMLSDMGHQVQQADSGSSAMLLLAREDFDLMVTDYAMPNMTGGELVEKAIEIRPDLKVIVVSGFADLPEGEELDRPRLSKPFTEFELARTIAQTV</sequence>
<dbReference type="InterPro" id="IPR035965">
    <property type="entry name" value="PAS-like_dom_sf"/>
</dbReference>
<dbReference type="NCBIfam" id="TIGR00229">
    <property type="entry name" value="sensory_box"/>
    <property type="match status" value="2"/>
</dbReference>
<dbReference type="RefSeq" id="WP_214534701.1">
    <property type="nucleotide sequence ID" value="NZ_JAHFVK010000001.1"/>
</dbReference>
<dbReference type="InterPro" id="IPR004358">
    <property type="entry name" value="Sig_transdc_His_kin-like_C"/>
</dbReference>
<evidence type="ECO:0000259" key="12">
    <source>
        <dbReference type="PROSITE" id="PS50112"/>
    </source>
</evidence>
<dbReference type="SUPFAM" id="SSF47384">
    <property type="entry name" value="Homodimeric domain of signal transducing histidine kinase"/>
    <property type="match status" value="1"/>
</dbReference>
<evidence type="ECO:0000256" key="9">
    <source>
        <dbReference type="PROSITE-ProRule" id="PRU00169"/>
    </source>
</evidence>
<feature type="modified residue" description="4-aspartylphosphate" evidence="9">
    <location>
        <position position="568"/>
    </location>
</feature>
<dbReference type="Pfam" id="PF00989">
    <property type="entry name" value="PAS"/>
    <property type="match status" value="2"/>
</dbReference>
<dbReference type="PROSITE" id="PS50113">
    <property type="entry name" value="PAC"/>
    <property type="match status" value="2"/>
</dbReference>
<dbReference type="Gene3D" id="3.30.450.20">
    <property type="entry name" value="PAS domain"/>
    <property type="match status" value="2"/>
</dbReference>
<dbReference type="EC" id="2.7.13.3" evidence="2"/>
<accession>A0ABS5W2E7</accession>
<evidence type="ECO:0000313" key="15">
    <source>
        <dbReference type="Proteomes" id="UP000811255"/>
    </source>
</evidence>
<proteinExistence type="predicted"/>
<feature type="domain" description="PAC" evidence="13">
    <location>
        <begin position="210"/>
        <end position="262"/>
    </location>
</feature>
<dbReference type="InterPro" id="IPR001789">
    <property type="entry name" value="Sig_transdc_resp-reg_receiver"/>
</dbReference>
<keyword evidence="8" id="KW-0902">Two-component regulatory system</keyword>
<dbReference type="Pfam" id="PF02518">
    <property type="entry name" value="HATPase_c"/>
    <property type="match status" value="1"/>
</dbReference>
<dbReference type="PANTHER" id="PTHR43065:SF49">
    <property type="entry name" value="HISTIDINE KINASE"/>
    <property type="match status" value="1"/>
</dbReference>
<dbReference type="InterPro" id="IPR003661">
    <property type="entry name" value="HisK_dim/P_dom"/>
</dbReference>
<evidence type="ECO:0000259" key="11">
    <source>
        <dbReference type="PROSITE" id="PS50110"/>
    </source>
</evidence>
<evidence type="ECO:0000256" key="1">
    <source>
        <dbReference type="ARBA" id="ARBA00000085"/>
    </source>
</evidence>
<dbReference type="InterPro" id="IPR011006">
    <property type="entry name" value="CheY-like_superfamily"/>
</dbReference>
<dbReference type="SMART" id="SM00388">
    <property type="entry name" value="HisKA"/>
    <property type="match status" value="1"/>
</dbReference>
<feature type="domain" description="Response regulatory" evidence="11">
    <location>
        <begin position="519"/>
        <end position="629"/>
    </location>
</feature>
<dbReference type="SMART" id="SM00448">
    <property type="entry name" value="REC"/>
    <property type="match status" value="1"/>
</dbReference>
<evidence type="ECO:0000256" key="5">
    <source>
        <dbReference type="ARBA" id="ARBA00022741"/>
    </source>
</evidence>
<feature type="domain" description="Histidine kinase" evidence="10">
    <location>
        <begin position="282"/>
        <end position="496"/>
    </location>
</feature>